<organism evidence="1 2">
    <name type="scientific">Durusdinium trenchii</name>
    <dbReference type="NCBI Taxonomy" id="1381693"/>
    <lineage>
        <taxon>Eukaryota</taxon>
        <taxon>Sar</taxon>
        <taxon>Alveolata</taxon>
        <taxon>Dinophyceae</taxon>
        <taxon>Suessiales</taxon>
        <taxon>Symbiodiniaceae</taxon>
        <taxon>Durusdinium</taxon>
    </lineage>
</organism>
<keyword evidence="2" id="KW-1185">Reference proteome</keyword>
<protein>
    <submittedName>
        <fullName evidence="1">Uncharacterized protein</fullName>
    </submittedName>
</protein>
<evidence type="ECO:0000313" key="1">
    <source>
        <dbReference type="EMBL" id="CAK9083910.1"/>
    </source>
</evidence>
<dbReference type="EMBL" id="CAXAMM010039128">
    <property type="protein sequence ID" value="CAK9083910.1"/>
    <property type="molecule type" value="Genomic_DNA"/>
</dbReference>
<comment type="caution">
    <text evidence="1">The sequence shown here is derived from an EMBL/GenBank/DDBJ whole genome shotgun (WGS) entry which is preliminary data.</text>
</comment>
<accession>A0ABP0Q6P0</accession>
<gene>
    <name evidence="1" type="ORF">SCF082_LOCUS39816</name>
</gene>
<sequence length="399" mass="45578">MIDDDRTPPNPSTETVVPGEKNCYFAGFVGAFPSIASNSEKLTPPVNGTLDSLAQRNEELSRYLYNDVKVCAKCGRPCGNNQKACQQCGASLADVPVTQTENVMMGFIFGVERTLKLPLMISIRRQSDTVIVFDDLLAMSSCHLNALLTSHYCQDWRWLLRDPVTASGLLNEMVNEAWQTTLSFWANERWRKFVYREGVTLEMVRDNIICGFNSPPSQFQLHLQWIVLPLMPFHHQKLLDGLHAQQGRWFPLEYVTKILDVLVSEGQTYDVQASTSVDEIIQHFNSKGVHYEEVWAERYQTYCKSYALSNWKVEDFKYVVFQGQVHEIQAQHEALPDGRVCLGEKLNINPVSLHHEDKLLLQNYGRRIDHDCPGGTYYKHHKALKIGDGGIRIWPGLER</sequence>
<reference evidence="1 2" key="1">
    <citation type="submission" date="2024-02" db="EMBL/GenBank/DDBJ databases">
        <authorList>
            <person name="Chen Y."/>
            <person name="Shah S."/>
            <person name="Dougan E. K."/>
            <person name="Thang M."/>
            <person name="Chan C."/>
        </authorList>
    </citation>
    <scope>NUCLEOTIDE SEQUENCE [LARGE SCALE GENOMIC DNA]</scope>
</reference>
<evidence type="ECO:0000313" key="2">
    <source>
        <dbReference type="Proteomes" id="UP001642464"/>
    </source>
</evidence>
<proteinExistence type="predicted"/>
<name>A0ABP0Q6P0_9DINO</name>
<dbReference type="Proteomes" id="UP001642464">
    <property type="component" value="Unassembled WGS sequence"/>
</dbReference>